<keyword evidence="3" id="KW-0808">Transferase</keyword>
<feature type="domain" description="Cyclic nucleotide-binding" evidence="2">
    <location>
        <begin position="183"/>
        <end position="225"/>
    </location>
</feature>
<dbReference type="InterPro" id="IPR014710">
    <property type="entry name" value="RmlC-like_jellyroll"/>
</dbReference>
<reference evidence="3 4" key="1">
    <citation type="submission" date="2024-11" db="EMBL/GenBank/DDBJ databases">
        <title>Adaptive evolution of stress response genes in parasites aligns with host niche diversity.</title>
        <authorList>
            <person name="Hahn C."/>
            <person name="Resl P."/>
        </authorList>
    </citation>
    <scope>NUCLEOTIDE SEQUENCE [LARGE SCALE GENOMIC DNA]</scope>
    <source>
        <strain evidence="3">EGGRZ-B1_66</strain>
        <tissue evidence="3">Body</tissue>
    </source>
</reference>
<name>A0ABD2Q5V8_9PLAT</name>
<dbReference type="InterPro" id="IPR000595">
    <property type="entry name" value="cNMP-bd_dom"/>
</dbReference>
<dbReference type="SUPFAM" id="SSF51206">
    <property type="entry name" value="cAMP-binding domain-like"/>
    <property type="match status" value="1"/>
</dbReference>
<dbReference type="EMBL" id="JBJKFK010000951">
    <property type="protein sequence ID" value="KAL3314602.1"/>
    <property type="molecule type" value="Genomic_DNA"/>
</dbReference>
<protein>
    <submittedName>
        <fullName evidence="3">cGMP-dependent protein kinase 1</fullName>
    </submittedName>
</protein>
<sequence length="225" mass="25820">MRVRRYLDNSTPKSSEIGRKSSSIQRLQHYYYNDEPHNQHPLYANYPSFQTLTNERRPTNPYAEEMSRMIHTIKIKNVELARQENLITRLYAALEERNHALAKFQLPGKGLPNIGKIPSKNRAELDATMKRPLSQSRNKVKRNAISGESSRYLLPNKANVPQSFEKSARTKDMIKCAILANDFMKHLDPRQISEIIESMCPVRYPTASFIIKEGEVGSVVYVLAG</sequence>
<dbReference type="Proteomes" id="UP001626550">
    <property type="component" value="Unassembled WGS sequence"/>
</dbReference>
<feature type="region of interest" description="Disordered" evidence="1">
    <location>
        <begin position="1"/>
        <end position="20"/>
    </location>
</feature>
<feature type="compositionally biased region" description="Polar residues" evidence="1">
    <location>
        <begin position="8"/>
        <end position="20"/>
    </location>
</feature>
<dbReference type="GO" id="GO:0016301">
    <property type="term" value="F:kinase activity"/>
    <property type="evidence" value="ECO:0007669"/>
    <property type="project" value="UniProtKB-KW"/>
</dbReference>
<evidence type="ECO:0000259" key="2">
    <source>
        <dbReference type="PROSITE" id="PS50042"/>
    </source>
</evidence>
<accession>A0ABD2Q5V8</accession>
<evidence type="ECO:0000256" key="1">
    <source>
        <dbReference type="SAM" id="MobiDB-lite"/>
    </source>
</evidence>
<organism evidence="3 4">
    <name type="scientific">Cichlidogyrus casuarinus</name>
    <dbReference type="NCBI Taxonomy" id="1844966"/>
    <lineage>
        <taxon>Eukaryota</taxon>
        <taxon>Metazoa</taxon>
        <taxon>Spiralia</taxon>
        <taxon>Lophotrochozoa</taxon>
        <taxon>Platyhelminthes</taxon>
        <taxon>Monogenea</taxon>
        <taxon>Monopisthocotylea</taxon>
        <taxon>Dactylogyridea</taxon>
        <taxon>Ancyrocephalidae</taxon>
        <taxon>Cichlidogyrus</taxon>
    </lineage>
</organism>
<dbReference type="Gene3D" id="2.60.120.10">
    <property type="entry name" value="Jelly Rolls"/>
    <property type="match status" value="1"/>
</dbReference>
<dbReference type="PROSITE" id="PS50042">
    <property type="entry name" value="CNMP_BINDING_3"/>
    <property type="match status" value="1"/>
</dbReference>
<dbReference type="AlphaFoldDB" id="A0ABD2Q5V8"/>
<gene>
    <name evidence="3" type="primary">PRKG1_2</name>
    <name evidence="3" type="ORF">Ciccas_006778</name>
</gene>
<evidence type="ECO:0000313" key="3">
    <source>
        <dbReference type="EMBL" id="KAL3314602.1"/>
    </source>
</evidence>
<dbReference type="InterPro" id="IPR018490">
    <property type="entry name" value="cNMP-bd_dom_sf"/>
</dbReference>
<keyword evidence="4" id="KW-1185">Reference proteome</keyword>
<keyword evidence="3" id="KW-0418">Kinase</keyword>
<proteinExistence type="predicted"/>
<comment type="caution">
    <text evidence="3">The sequence shown here is derived from an EMBL/GenBank/DDBJ whole genome shotgun (WGS) entry which is preliminary data.</text>
</comment>
<evidence type="ECO:0000313" key="4">
    <source>
        <dbReference type="Proteomes" id="UP001626550"/>
    </source>
</evidence>